<dbReference type="GO" id="GO:0032981">
    <property type="term" value="P:mitochondrial respiratory chain complex I assembly"/>
    <property type="evidence" value="ECO:0007669"/>
    <property type="project" value="InterPro"/>
</dbReference>
<organism evidence="4 5">
    <name type="scientific">Engystomops pustulosus</name>
    <name type="common">Tungara frog</name>
    <name type="synonym">Physalaemus pustulosus</name>
    <dbReference type="NCBI Taxonomy" id="76066"/>
    <lineage>
        <taxon>Eukaryota</taxon>
        <taxon>Metazoa</taxon>
        <taxon>Chordata</taxon>
        <taxon>Craniata</taxon>
        <taxon>Vertebrata</taxon>
        <taxon>Euteleostomi</taxon>
        <taxon>Amphibia</taxon>
        <taxon>Batrachia</taxon>
        <taxon>Anura</taxon>
        <taxon>Neobatrachia</taxon>
        <taxon>Hyloidea</taxon>
        <taxon>Leptodactylidae</taxon>
        <taxon>Leiuperinae</taxon>
        <taxon>Engystomops</taxon>
    </lineage>
</organism>
<comment type="similarity">
    <text evidence="1">Belongs to the NDUFAF4 family.</text>
</comment>
<dbReference type="Proteomes" id="UP000824782">
    <property type="component" value="Unassembled WGS sequence"/>
</dbReference>
<evidence type="ECO:0000256" key="3">
    <source>
        <dbReference type="ARBA" id="ARBA00021777"/>
    </source>
</evidence>
<dbReference type="PANTHER" id="PTHR13338">
    <property type="entry name" value="UPF0240 PROTEIN"/>
    <property type="match status" value="1"/>
</dbReference>
<gene>
    <name evidence="4" type="ORF">GDO81_026394</name>
</gene>
<dbReference type="AlphaFoldDB" id="A0AAV6YH50"/>
<evidence type="ECO:0000313" key="4">
    <source>
        <dbReference type="EMBL" id="KAG8536422.1"/>
    </source>
</evidence>
<comment type="caution">
    <text evidence="4">The sequence shown here is derived from an EMBL/GenBank/DDBJ whole genome shotgun (WGS) entry which is preliminary data.</text>
</comment>
<dbReference type="EMBL" id="WNYA01043900">
    <property type="protein sequence ID" value="KAG8536422.1"/>
    <property type="molecule type" value="Genomic_DNA"/>
</dbReference>
<dbReference type="InterPro" id="IPR009622">
    <property type="entry name" value="NDUFAF4"/>
</dbReference>
<evidence type="ECO:0000256" key="1">
    <source>
        <dbReference type="ARBA" id="ARBA00010698"/>
    </source>
</evidence>
<dbReference type="PANTHER" id="PTHR13338:SF4">
    <property type="entry name" value="NADH DEHYDROGENASE [UBIQUINONE] 1 ALPHA SUBCOMPLEX ASSEMBLY FACTOR 4"/>
    <property type="match status" value="1"/>
</dbReference>
<dbReference type="GO" id="GO:0005739">
    <property type="term" value="C:mitochondrion"/>
    <property type="evidence" value="ECO:0007669"/>
    <property type="project" value="TreeGrafter"/>
</dbReference>
<evidence type="ECO:0000313" key="5">
    <source>
        <dbReference type="Proteomes" id="UP000824782"/>
    </source>
</evidence>
<evidence type="ECO:0000256" key="2">
    <source>
        <dbReference type="ARBA" id="ARBA00011265"/>
    </source>
</evidence>
<dbReference type="Pfam" id="PF06784">
    <property type="entry name" value="UPF0240"/>
    <property type="match status" value="1"/>
</dbReference>
<proteinExistence type="inferred from homology"/>
<sequence>MMRNDTFGITVDNIPKGKISIVEALTILINYKKSPTTWTAEKIAGEYSLDIMDTKALLKFFTPFDVKIVKSNTEKIAEK</sequence>
<reference evidence="4" key="1">
    <citation type="thesis" date="2020" institute="ProQuest LLC" country="789 East Eisenhower Parkway, Ann Arbor, MI, USA">
        <title>Comparative Genomics and Chromosome Evolution.</title>
        <authorList>
            <person name="Mudd A.B."/>
        </authorList>
    </citation>
    <scope>NUCLEOTIDE SEQUENCE</scope>
    <source>
        <strain evidence="4">237g6f4</strain>
        <tissue evidence="4">Blood</tissue>
    </source>
</reference>
<keyword evidence="5" id="KW-1185">Reference proteome</keyword>
<protein>
    <recommendedName>
        <fullName evidence="3">NADH dehydrogenase [ubiquinone] 1 alpha subcomplex assembly factor 4</fullName>
    </recommendedName>
</protein>
<accession>A0AAV6YH50</accession>
<comment type="subunit">
    <text evidence="2">Binds calmodulin. Interacts with NDUFAF3.</text>
</comment>
<name>A0AAV6YH50_ENGPU</name>